<dbReference type="CDD" id="cd00143">
    <property type="entry name" value="PP2Cc"/>
    <property type="match status" value="1"/>
</dbReference>
<evidence type="ECO:0000313" key="2">
    <source>
        <dbReference type="EMBL" id="GCE16146.1"/>
    </source>
</evidence>
<name>A0A402AAS4_9CHLR</name>
<protein>
    <submittedName>
        <fullName evidence="2">Serine/threonine phosphatase</fullName>
    </submittedName>
</protein>
<dbReference type="GO" id="GO:0004722">
    <property type="term" value="F:protein serine/threonine phosphatase activity"/>
    <property type="evidence" value="ECO:0007669"/>
    <property type="project" value="InterPro"/>
</dbReference>
<dbReference type="InterPro" id="IPR001932">
    <property type="entry name" value="PPM-type_phosphatase-like_dom"/>
</dbReference>
<reference evidence="3" key="1">
    <citation type="submission" date="2018-12" db="EMBL/GenBank/DDBJ databases">
        <title>Tengunoibacter tsumagoiensis gen. nov., sp. nov., Dictyobacter kobayashii sp. nov., D. alpinus sp. nov., and D. joshuensis sp. nov. and description of Dictyobacteraceae fam. nov. within the order Ktedonobacterales isolated from Tengu-no-mugimeshi.</title>
        <authorList>
            <person name="Wang C.M."/>
            <person name="Zheng Y."/>
            <person name="Sakai Y."/>
            <person name="Toyoda A."/>
            <person name="Minakuchi Y."/>
            <person name="Abe K."/>
            <person name="Yokota A."/>
            <person name="Yabe S."/>
        </authorList>
    </citation>
    <scope>NUCLEOTIDE SEQUENCE [LARGE SCALE GENOMIC DNA]</scope>
    <source>
        <strain evidence="3">Uno3</strain>
    </source>
</reference>
<sequence length="308" mass="34269">MVADAGKKTTRRAADNSSTAFTYARHSVPHVQHSERNEDALLVDEKHGLAAVFDGVGSNQGQIASRLAVRTLRSRWRHVLDALVIDEQLPCLSCEQLEISSVIQQLISEVNQEIILEGDRLAGKGTRPQARPATTMALIALCAQTGQQSYTMTYAHAGDSRIYLLRETEHLLRLTEDDGYFSLLLREGALTPADIIRIDQALTVDQLTHIERSYFDKRNGITQALGDKDLALHLDQIQIFPGDRVLICSDGIHDNLIDEEIETIMRSATRTRVAYKLVMKAIQRSLENGGSLRAKNDDMSAIVISCHR</sequence>
<organism evidence="2 3">
    <name type="scientific">Tengunoibacter tsumagoiensis</name>
    <dbReference type="NCBI Taxonomy" id="2014871"/>
    <lineage>
        <taxon>Bacteria</taxon>
        <taxon>Bacillati</taxon>
        <taxon>Chloroflexota</taxon>
        <taxon>Ktedonobacteria</taxon>
        <taxon>Ktedonobacterales</taxon>
        <taxon>Dictyobacteraceae</taxon>
        <taxon>Tengunoibacter</taxon>
    </lineage>
</organism>
<evidence type="ECO:0000259" key="1">
    <source>
        <dbReference type="PROSITE" id="PS51746"/>
    </source>
</evidence>
<dbReference type="PROSITE" id="PS51746">
    <property type="entry name" value="PPM_2"/>
    <property type="match status" value="1"/>
</dbReference>
<dbReference type="InterPro" id="IPR015655">
    <property type="entry name" value="PP2C"/>
</dbReference>
<dbReference type="Gene3D" id="3.60.40.10">
    <property type="entry name" value="PPM-type phosphatase domain"/>
    <property type="match status" value="1"/>
</dbReference>
<dbReference type="OrthoDB" id="149347at2"/>
<accession>A0A402AAS4</accession>
<keyword evidence="3" id="KW-1185">Reference proteome</keyword>
<dbReference type="SUPFAM" id="SSF81606">
    <property type="entry name" value="PP2C-like"/>
    <property type="match status" value="1"/>
</dbReference>
<dbReference type="SMART" id="SM00332">
    <property type="entry name" value="PP2Cc"/>
    <property type="match status" value="1"/>
</dbReference>
<dbReference type="EMBL" id="BIFR01000002">
    <property type="protein sequence ID" value="GCE16146.1"/>
    <property type="molecule type" value="Genomic_DNA"/>
</dbReference>
<dbReference type="PANTHER" id="PTHR47992">
    <property type="entry name" value="PROTEIN PHOSPHATASE"/>
    <property type="match status" value="1"/>
</dbReference>
<dbReference type="RefSeq" id="WP_126583527.1">
    <property type="nucleotide sequence ID" value="NZ_BIFR01000002.1"/>
</dbReference>
<proteinExistence type="predicted"/>
<dbReference type="SMART" id="SM00331">
    <property type="entry name" value="PP2C_SIG"/>
    <property type="match status" value="1"/>
</dbReference>
<gene>
    <name evidence="2" type="ORF">KTT_60050</name>
</gene>
<dbReference type="Pfam" id="PF13672">
    <property type="entry name" value="PP2C_2"/>
    <property type="match status" value="1"/>
</dbReference>
<dbReference type="Proteomes" id="UP000287352">
    <property type="component" value="Unassembled WGS sequence"/>
</dbReference>
<dbReference type="InterPro" id="IPR036457">
    <property type="entry name" value="PPM-type-like_dom_sf"/>
</dbReference>
<feature type="domain" description="PPM-type phosphatase" evidence="1">
    <location>
        <begin position="22"/>
        <end position="306"/>
    </location>
</feature>
<dbReference type="AlphaFoldDB" id="A0A402AAS4"/>
<evidence type="ECO:0000313" key="3">
    <source>
        <dbReference type="Proteomes" id="UP000287352"/>
    </source>
</evidence>
<comment type="caution">
    <text evidence="2">The sequence shown here is derived from an EMBL/GenBank/DDBJ whole genome shotgun (WGS) entry which is preliminary data.</text>
</comment>